<sequence>MENSDPGDGDYSGNPYYWYDGEGNVMYFDGVEDFYIGPDNVFYIDEEGNLCEY</sequence>
<keyword evidence="2" id="KW-1185">Reference proteome</keyword>
<gene>
    <name evidence="1" type="ORF">AAAX94_03635</name>
</gene>
<organism evidence="1 2">
    <name type="scientific">Blautia acetigignens</name>
    <dbReference type="NCBI Taxonomy" id="2981783"/>
    <lineage>
        <taxon>Bacteria</taxon>
        <taxon>Bacillati</taxon>
        <taxon>Bacillota</taxon>
        <taxon>Clostridia</taxon>
        <taxon>Lachnospirales</taxon>
        <taxon>Lachnospiraceae</taxon>
        <taxon>Blautia</taxon>
    </lineage>
</organism>
<comment type="caution">
    <text evidence="1">The sequence shown here is derived from an EMBL/GenBank/DDBJ whole genome shotgun (WGS) entry which is preliminary data.</text>
</comment>
<evidence type="ECO:0000313" key="1">
    <source>
        <dbReference type="EMBL" id="MEQ2412129.1"/>
    </source>
</evidence>
<reference evidence="1 2" key="1">
    <citation type="submission" date="2024-04" db="EMBL/GenBank/DDBJ databases">
        <title>Human intestinal bacterial collection.</title>
        <authorList>
            <person name="Pauvert C."/>
            <person name="Hitch T.C.A."/>
            <person name="Clavel T."/>
        </authorList>
    </citation>
    <scope>NUCLEOTIDE SEQUENCE [LARGE SCALE GENOMIC DNA]</scope>
    <source>
        <strain evidence="1 2">CLA-AA-H161</strain>
    </source>
</reference>
<proteinExistence type="predicted"/>
<protein>
    <submittedName>
        <fullName evidence="1">Uncharacterized protein</fullName>
    </submittedName>
</protein>
<evidence type="ECO:0000313" key="2">
    <source>
        <dbReference type="Proteomes" id="UP001470752"/>
    </source>
</evidence>
<dbReference type="EMBL" id="JBBNFW010000107">
    <property type="protein sequence ID" value="MEQ2412129.1"/>
    <property type="molecule type" value="Genomic_DNA"/>
</dbReference>
<accession>A0ABV1CI96</accession>
<dbReference type="RefSeq" id="WP_349082587.1">
    <property type="nucleotide sequence ID" value="NZ_JBBNFW010000107.1"/>
</dbReference>
<dbReference type="Proteomes" id="UP001470752">
    <property type="component" value="Unassembled WGS sequence"/>
</dbReference>
<name>A0ABV1CI96_9FIRM</name>